<reference evidence="2" key="1">
    <citation type="submission" date="2018-11" db="EMBL/GenBank/DDBJ databases">
        <authorList>
            <consortium name="Pathogen Informatics"/>
        </authorList>
    </citation>
    <scope>NUCLEOTIDE SEQUENCE</scope>
</reference>
<accession>A0A448WBV4</accession>
<comment type="caution">
    <text evidence="2">The sequence shown here is derived from an EMBL/GenBank/DDBJ whole genome shotgun (WGS) entry which is preliminary data.</text>
</comment>
<evidence type="ECO:0000256" key="1">
    <source>
        <dbReference type="SAM" id="MobiDB-lite"/>
    </source>
</evidence>
<dbReference type="Proteomes" id="UP000784294">
    <property type="component" value="Unassembled WGS sequence"/>
</dbReference>
<protein>
    <submittedName>
        <fullName evidence="2">Uncharacterized protein</fullName>
    </submittedName>
</protein>
<dbReference type="AlphaFoldDB" id="A0A448WBV4"/>
<feature type="region of interest" description="Disordered" evidence="1">
    <location>
        <begin position="179"/>
        <end position="211"/>
    </location>
</feature>
<dbReference type="EMBL" id="CAAALY010002850">
    <property type="protein sequence ID" value="VEL07964.1"/>
    <property type="molecule type" value="Genomic_DNA"/>
</dbReference>
<keyword evidence="3" id="KW-1185">Reference proteome</keyword>
<organism evidence="2 3">
    <name type="scientific">Protopolystoma xenopodis</name>
    <dbReference type="NCBI Taxonomy" id="117903"/>
    <lineage>
        <taxon>Eukaryota</taxon>
        <taxon>Metazoa</taxon>
        <taxon>Spiralia</taxon>
        <taxon>Lophotrochozoa</taxon>
        <taxon>Platyhelminthes</taxon>
        <taxon>Monogenea</taxon>
        <taxon>Polyopisthocotylea</taxon>
        <taxon>Polystomatidea</taxon>
        <taxon>Polystomatidae</taxon>
        <taxon>Protopolystoma</taxon>
    </lineage>
</organism>
<sequence length="330" mass="36581">MDSADRTVRASKTLSRGSRPRELCLTLSTSGRRQDGLDVLPRRMKLAAAFVRSILAFRKKVVEVCFEKDVTNPPEATIFTCDHDLKAVRRKSGELKNGANSVWKLDYPCSRTTCIRGTCVNGAQNSSAPGCHSNGRTKVVSVPESGCDVYPTSASIVSRSRGRVQPHIWRPVGRISSRSATIGRWSPGPNNDSPHHKSVFRSRHEQHEAGLQDSFRSDSPQLLRFRLKSYAAASLQALLSLHFVEAKSALSGTRASHTKKLDSSVEFGVRNREKGSLQSVLQSGRNPWNLSLRLKKLPLALETEFDTRFSMFRGKAYGGLVRGTDNFRLV</sequence>
<gene>
    <name evidence="2" type="ORF">PXEA_LOCUS1404</name>
</gene>
<evidence type="ECO:0000313" key="2">
    <source>
        <dbReference type="EMBL" id="VEL07964.1"/>
    </source>
</evidence>
<evidence type="ECO:0000313" key="3">
    <source>
        <dbReference type="Proteomes" id="UP000784294"/>
    </source>
</evidence>
<proteinExistence type="predicted"/>
<name>A0A448WBV4_9PLAT</name>